<reference evidence="6" key="2">
    <citation type="submission" date="2023-01" db="EMBL/GenBank/DDBJ databases">
        <title>Draft genome sequence of Paraferrimonas sedimenticola strain NBRC 101628.</title>
        <authorList>
            <person name="Sun Q."/>
            <person name="Mori K."/>
        </authorList>
    </citation>
    <scope>NUCLEOTIDE SEQUENCE</scope>
    <source>
        <strain evidence="6">NBRC 101628</strain>
    </source>
</reference>
<comment type="similarity">
    <text evidence="1 4">Belongs to the HscB family.</text>
</comment>
<dbReference type="PANTHER" id="PTHR14021">
    <property type="entry name" value="IRON-SULFUR CLUSTER CO-CHAPERONE PROTEIN HSCB"/>
    <property type="match status" value="1"/>
</dbReference>
<dbReference type="HAMAP" id="MF_00682">
    <property type="entry name" value="HscB"/>
    <property type="match status" value="1"/>
</dbReference>
<dbReference type="CDD" id="cd06257">
    <property type="entry name" value="DnaJ"/>
    <property type="match status" value="1"/>
</dbReference>
<dbReference type="PANTHER" id="PTHR14021:SF15">
    <property type="entry name" value="IRON-SULFUR CLUSTER CO-CHAPERONE PROTEIN HSCB"/>
    <property type="match status" value="1"/>
</dbReference>
<dbReference type="InterPro" id="IPR036869">
    <property type="entry name" value="J_dom_sf"/>
</dbReference>
<dbReference type="SMART" id="SM00271">
    <property type="entry name" value="DnaJ"/>
    <property type="match status" value="1"/>
</dbReference>
<protein>
    <recommendedName>
        <fullName evidence="4">Co-chaperone protein HscB homolog</fullName>
    </recommendedName>
</protein>
<dbReference type="PROSITE" id="PS50076">
    <property type="entry name" value="DNAJ_2"/>
    <property type="match status" value="1"/>
</dbReference>
<dbReference type="GO" id="GO:0051259">
    <property type="term" value="P:protein complex oligomerization"/>
    <property type="evidence" value="ECO:0007669"/>
    <property type="project" value="InterPro"/>
</dbReference>
<reference evidence="6" key="1">
    <citation type="journal article" date="2014" name="Int. J. Syst. Evol. Microbiol.">
        <title>Complete genome sequence of Corynebacterium casei LMG S-19264T (=DSM 44701T), isolated from a smear-ripened cheese.</title>
        <authorList>
            <consortium name="US DOE Joint Genome Institute (JGI-PGF)"/>
            <person name="Walter F."/>
            <person name="Albersmeier A."/>
            <person name="Kalinowski J."/>
            <person name="Ruckert C."/>
        </authorList>
    </citation>
    <scope>NUCLEOTIDE SEQUENCE</scope>
    <source>
        <strain evidence="6">NBRC 101628</strain>
    </source>
</reference>
<dbReference type="InterPro" id="IPR009073">
    <property type="entry name" value="HscB_oligo_C"/>
</dbReference>
<evidence type="ECO:0000256" key="3">
    <source>
        <dbReference type="ARBA" id="ARBA00025596"/>
    </source>
</evidence>
<dbReference type="GO" id="GO:0044571">
    <property type="term" value="P:[2Fe-2S] cluster assembly"/>
    <property type="evidence" value="ECO:0007669"/>
    <property type="project" value="InterPro"/>
</dbReference>
<evidence type="ECO:0000313" key="6">
    <source>
        <dbReference type="EMBL" id="GLP95179.1"/>
    </source>
</evidence>
<dbReference type="Gene3D" id="1.10.287.110">
    <property type="entry name" value="DnaJ domain"/>
    <property type="match status" value="1"/>
</dbReference>
<dbReference type="InterPro" id="IPR001623">
    <property type="entry name" value="DnaJ_domain"/>
</dbReference>
<gene>
    <name evidence="4 6" type="primary">hscB</name>
    <name evidence="6" type="ORF">GCM10007895_04850</name>
</gene>
<organism evidence="6 7">
    <name type="scientific">Paraferrimonas sedimenticola</name>
    <dbReference type="NCBI Taxonomy" id="375674"/>
    <lineage>
        <taxon>Bacteria</taxon>
        <taxon>Pseudomonadati</taxon>
        <taxon>Pseudomonadota</taxon>
        <taxon>Gammaproteobacteria</taxon>
        <taxon>Alteromonadales</taxon>
        <taxon>Ferrimonadaceae</taxon>
        <taxon>Paraferrimonas</taxon>
    </lineage>
</organism>
<dbReference type="RefSeq" id="WP_095505804.1">
    <property type="nucleotide sequence ID" value="NZ_BSNC01000001.1"/>
</dbReference>
<comment type="function">
    <text evidence="3 4">Co-chaperone involved in the maturation of iron-sulfur cluster-containing proteins. Seems to help targeting proteins to be folded toward HscA.</text>
</comment>
<dbReference type="GO" id="GO:1990230">
    <property type="term" value="C:iron-sulfur cluster transfer complex"/>
    <property type="evidence" value="ECO:0007669"/>
    <property type="project" value="TreeGrafter"/>
</dbReference>
<sequence>MNYFELFGIPQEYSIDSARLAERYRDLQRAVHPDKFADASDAQRRLSVQKTAQVNDAYQTLKNPIRRAEHLLELAGVELAAESETLKDMSFLMQQMSWREAMDEVKSASDPFAAVDELASEFDQARGQMEQELKTALAQGNDEAHAHAAELVRKLKFMAKLSNELDQLEDTL</sequence>
<accession>A0AA37RTS2</accession>
<dbReference type="GO" id="GO:0051087">
    <property type="term" value="F:protein-folding chaperone binding"/>
    <property type="evidence" value="ECO:0007669"/>
    <property type="project" value="InterPro"/>
</dbReference>
<dbReference type="NCBIfam" id="NF003449">
    <property type="entry name" value="PRK05014.1"/>
    <property type="match status" value="1"/>
</dbReference>
<dbReference type="Gene3D" id="1.20.1280.20">
    <property type="entry name" value="HscB, C-terminal domain"/>
    <property type="match status" value="1"/>
</dbReference>
<dbReference type="GO" id="GO:0001671">
    <property type="term" value="F:ATPase activator activity"/>
    <property type="evidence" value="ECO:0007669"/>
    <property type="project" value="InterPro"/>
</dbReference>
<evidence type="ECO:0000259" key="5">
    <source>
        <dbReference type="PROSITE" id="PS50076"/>
    </source>
</evidence>
<comment type="subunit">
    <text evidence="4">Interacts with HscA and stimulates its ATPase activity.</text>
</comment>
<dbReference type="NCBIfam" id="TIGR00714">
    <property type="entry name" value="hscB"/>
    <property type="match status" value="1"/>
</dbReference>
<dbReference type="InterPro" id="IPR004640">
    <property type="entry name" value="HscB"/>
</dbReference>
<evidence type="ECO:0000256" key="2">
    <source>
        <dbReference type="ARBA" id="ARBA00023186"/>
    </source>
</evidence>
<evidence type="ECO:0000256" key="1">
    <source>
        <dbReference type="ARBA" id="ARBA00010476"/>
    </source>
</evidence>
<evidence type="ECO:0000313" key="7">
    <source>
        <dbReference type="Proteomes" id="UP001161422"/>
    </source>
</evidence>
<dbReference type="Pfam" id="PF07743">
    <property type="entry name" value="HSCB_C"/>
    <property type="match status" value="1"/>
</dbReference>
<keyword evidence="7" id="KW-1185">Reference proteome</keyword>
<dbReference type="EMBL" id="BSNC01000001">
    <property type="protein sequence ID" value="GLP95179.1"/>
    <property type="molecule type" value="Genomic_DNA"/>
</dbReference>
<feature type="domain" description="J" evidence="5">
    <location>
        <begin position="2"/>
        <end position="76"/>
    </location>
</feature>
<dbReference type="SUPFAM" id="SSF47144">
    <property type="entry name" value="HSC20 (HSCB), C-terminal oligomerisation domain"/>
    <property type="match status" value="1"/>
</dbReference>
<proteinExistence type="inferred from homology"/>
<comment type="caution">
    <text evidence="6">The sequence shown here is derived from an EMBL/GenBank/DDBJ whole genome shotgun (WGS) entry which is preliminary data.</text>
</comment>
<dbReference type="Pfam" id="PF00226">
    <property type="entry name" value="DnaJ"/>
    <property type="match status" value="1"/>
</dbReference>
<evidence type="ECO:0000256" key="4">
    <source>
        <dbReference type="HAMAP-Rule" id="MF_00682"/>
    </source>
</evidence>
<name>A0AA37RTS2_9GAMM</name>
<keyword evidence="2 4" id="KW-0143">Chaperone</keyword>
<dbReference type="SUPFAM" id="SSF46565">
    <property type="entry name" value="Chaperone J-domain"/>
    <property type="match status" value="1"/>
</dbReference>
<dbReference type="GO" id="GO:0006457">
    <property type="term" value="P:protein folding"/>
    <property type="evidence" value="ECO:0007669"/>
    <property type="project" value="UniProtKB-UniRule"/>
</dbReference>
<dbReference type="Proteomes" id="UP001161422">
    <property type="component" value="Unassembled WGS sequence"/>
</dbReference>
<dbReference type="InterPro" id="IPR036386">
    <property type="entry name" value="HscB_C_sf"/>
</dbReference>
<dbReference type="AlphaFoldDB" id="A0AA37RTS2"/>